<keyword evidence="1" id="KW-0472">Membrane</keyword>
<comment type="caution">
    <text evidence="2">The sequence shown here is derived from an EMBL/GenBank/DDBJ whole genome shotgun (WGS) entry which is preliminary data.</text>
</comment>
<dbReference type="RefSeq" id="WP_158040087.1">
    <property type="nucleotide sequence ID" value="NZ_JACCFV010000001.1"/>
</dbReference>
<dbReference type="OrthoDB" id="4793644at2"/>
<accession>A0A7J5BUA4</accession>
<evidence type="ECO:0000313" key="2">
    <source>
        <dbReference type="EMBL" id="KAB1657929.1"/>
    </source>
</evidence>
<dbReference type="InterPro" id="IPR025443">
    <property type="entry name" value="DUF4307"/>
</dbReference>
<organism evidence="2 3">
    <name type="scientific">Pseudoclavibacter chungangensis</name>
    <dbReference type="NCBI Taxonomy" id="587635"/>
    <lineage>
        <taxon>Bacteria</taxon>
        <taxon>Bacillati</taxon>
        <taxon>Actinomycetota</taxon>
        <taxon>Actinomycetes</taxon>
        <taxon>Micrococcales</taxon>
        <taxon>Microbacteriaceae</taxon>
        <taxon>Pseudoclavibacter</taxon>
    </lineage>
</organism>
<evidence type="ECO:0000313" key="3">
    <source>
        <dbReference type="Proteomes" id="UP000467240"/>
    </source>
</evidence>
<dbReference type="Pfam" id="PF14155">
    <property type="entry name" value="DUF4307"/>
    <property type="match status" value="1"/>
</dbReference>
<dbReference type="AlphaFoldDB" id="A0A7J5BUA4"/>
<proteinExistence type="predicted"/>
<sequence>MTSALDERYGTRQSTRRDRWGYLVGAVLLVVVIGFWAFTTFGPDAEAQVSTSVVNFRVADDGEAIEVDYVVTAQPGTALACTIEATSAQSAVVGWVVVELPAAQLSTQAYTEVVSTVQTATTVVVEDCRVR</sequence>
<evidence type="ECO:0000256" key="1">
    <source>
        <dbReference type="SAM" id="Phobius"/>
    </source>
</evidence>
<feature type="transmembrane region" description="Helical" evidence="1">
    <location>
        <begin position="20"/>
        <end position="38"/>
    </location>
</feature>
<gene>
    <name evidence="2" type="ORF">F8O01_06540</name>
</gene>
<keyword evidence="1" id="KW-0812">Transmembrane</keyword>
<dbReference type="EMBL" id="WBJZ01000007">
    <property type="protein sequence ID" value="KAB1657929.1"/>
    <property type="molecule type" value="Genomic_DNA"/>
</dbReference>
<keyword evidence="3" id="KW-1185">Reference proteome</keyword>
<name>A0A7J5BUA4_9MICO</name>
<reference evidence="2 3" key="1">
    <citation type="submission" date="2019-09" db="EMBL/GenBank/DDBJ databases">
        <title>Phylogeny of genus Pseudoclavibacter and closely related genus.</title>
        <authorList>
            <person name="Li Y."/>
        </authorList>
    </citation>
    <scope>NUCLEOTIDE SEQUENCE [LARGE SCALE GENOMIC DNA]</scope>
    <source>
        <strain evidence="2 3">DSM 23821</strain>
    </source>
</reference>
<dbReference type="Proteomes" id="UP000467240">
    <property type="component" value="Unassembled WGS sequence"/>
</dbReference>
<protein>
    <submittedName>
        <fullName evidence="2">DUF4307 domain-containing protein</fullName>
    </submittedName>
</protein>
<keyword evidence="1" id="KW-1133">Transmembrane helix</keyword>